<dbReference type="RefSeq" id="WP_011673124.1">
    <property type="nucleotide sequence ID" value="NC_008525.1"/>
</dbReference>
<proteinExistence type="predicted"/>
<evidence type="ECO:0000313" key="2">
    <source>
        <dbReference type="Proteomes" id="UP000000773"/>
    </source>
</evidence>
<evidence type="ECO:0008006" key="3">
    <source>
        <dbReference type="Google" id="ProtNLM"/>
    </source>
</evidence>
<dbReference type="AlphaFoldDB" id="Q03GP9"/>
<dbReference type="Proteomes" id="UP000000773">
    <property type="component" value="Chromosome"/>
</dbReference>
<dbReference type="eggNOG" id="COG1475">
    <property type="taxonomic scope" value="Bacteria"/>
</dbReference>
<dbReference type="OrthoDB" id="5194822at2"/>
<reference evidence="1 2" key="1">
    <citation type="journal article" date="2006" name="Proc. Natl. Acad. Sci. U.S.A.">
        <title>Comparative genomics of the lactic acid bacteria.</title>
        <authorList>
            <person name="Makarova K."/>
            <person name="Slesarev A."/>
            <person name="Wolf Y."/>
            <person name="Sorokin A."/>
            <person name="Mirkin B."/>
            <person name="Koonin E."/>
            <person name="Pavlov A."/>
            <person name="Pavlova N."/>
            <person name="Karamychev V."/>
            <person name="Polouchine N."/>
            <person name="Shakhova V."/>
            <person name="Grigoriev I."/>
            <person name="Lou Y."/>
            <person name="Rohksar D."/>
            <person name="Lucas S."/>
            <person name="Huang K."/>
            <person name="Goodstein D.M."/>
            <person name="Hawkins T."/>
            <person name="Plengvidhya V."/>
            <person name="Welker D."/>
            <person name="Hughes J."/>
            <person name="Goh Y."/>
            <person name="Benson A."/>
            <person name="Baldwin K."/>
            <person name="Lee J.H."/>
            <person name="Diaz-Muniz I."/>
            <person name="Dosti B."/>
            <person name="Smeianov V."/>
            <person name="Wechter W."/>
            <person name="Barabote R."/>
            <person name="Lorca G."/>
            <person name="Altermann E."/>
            <person name="Barrangou R."/>
            <person name="Ganesan B."/>
            <person name="Xie Y."/>
            <person name="Rawsthorne H."/>
            <person name="Tamir D."/>
            <person name="Parker C."/>
            <person name="Breidt F."/>
            <person name="Broadbent J."/>
            <person name="Hutkins R."/>
            <person name="O'Sullivan D."/>
            <person name="Steele J."/>
            <person name="Unlu G."/>
            <person name="Saier M."/>
            <person name="Klaenhammer T."/>
            <person name="Richardson P."/>
            <person name="Kozyavkin S."/>
            <person name="Weimer B."/>
            <person name="Mills D."/>
        </authorList>
    </citation>
    <scope>NUCLEOTIDE SEQUENCE [LARGE SCALE GENOMIC DNA]</scope>
    <source>
        <strain evidence="2">ATCC 25745 / CCUG 21536 / LMG 10740 / 183-1w</strain>
    </source>
</reference>
<evidence type="ECO:0000313" key="1">
    <source>
        <dbReference type="EMBL" id="ABJ67623.1"/>
    </source>
</evidence>
<dbReference type="STRING" id="278197.PEPE_0534"/>
<accession>Q03GP9</accession>
<protein>
    <recommendedName>
        <fullName evidence="3">ParB/Sulfiredoxin domain-containing protein</fullName>
    </recommendedName>
</protein>
<dbReference type="HOGENOM" id="CLU_033982_0_0_9"/>
<dbReference type="GeneID" id="33061376"/>
<dbReference type="EMBL" id="CP000422">
    <property type="protein sequence ID" value="ABJ67623.1"/>
    <property type="molecule type" value="Genomic_DNA"/>
</dbReference>
<gene>
    <name evidence="1" type="ordered locus">PEPE_0534</name>
</gene>
<name>Q03GP9_PEDPA</name>
<sequence length="400" mass="46392">MNLTEQAFEKVTEKILSLAGKSENFPVYRIPIDLLKYNIKNGRIATYVSEYQAEGKRFPDSNDELNFVIEQYIEQSNPNELAKTKRNIKLLGQIEPAVVLSNGVVIDGNRRFTSLRQLVREGQGARFEYLNAVILKSGSYNEKDIKRLELNLQHGVAAKIDYNPIDRLVDIYWDLISEKRIFTPEEYARETDMKLAELKKEIAIANLMLDYLKFINQEKKFYIARQQKIDGPLREIFNILNSPKLDKDNEEDIKEILFTSIFTLSGDITREIRDLKKVLLDKEASQELIENLDNSEILDDINDELNQEENIKKVEKEKRVEMEPELTTVFRKMVDESVDNKKISMAQNEPIEILAKAVNYLNKIDAESVNRLSMAQKAEFGDYLTKIEQKDKILRSIINA</sequence>
<dbReference type="KEGG" id="ppe:PEPE_0534"/>
<organism evidence="1 2">
    <name type="scientific">Pediococcus pentosaceus (strain ATCC 25745 / CCUG 21536 / LMG 10740 / 183-1w)</name>
    <dbReference type="NCBI Taxonomy" id="278197"/>
    <lineage>
        <taxon>Bacteria</taxon>
        <taxon>Bacillati</taxon>
        <taxon>Bacillota</taxon>
        <taxon>Bacilli</taxon>
        <taxon>Lactobacillales</taxon>
        <taxon>Lactobacillaceae</taxon>
        <taxon>Pediococcus</taxon>
    </lineage>
</organism>